<dbReference type="SMART" id="SM00320">
    <property type="entry name" value="WD40"/>
    <property type="match status" value="5"/>
</dbReference>
<evidence type="ECO:0000256" key="1">
    <source>
        <dbReference type="ARBA" id="ARBA00022574"/>
    </source>
</evidence>
<dbReference type="PROSITE" id="PS00678">
    <property type="entry name" value="WD_REPEATS_1"/>
    <property type="match status" value="1"/>
</dbReference>
<gene>
    <name evidence="3" type="ORF">MNBD_GAMMA03-163</name>
</gene>
<dbReference type="InterPro" id="IPR036322">
    <property type="entry name" value="WD40_repeat_dom_sf"/>
</dbReference>
<name>A0A3B0W206_9ZZZZ</name>
<organism evidence="3">
    <name type="scientific">hydrothermal vent metagenome</name>
    <dbReference type="NCBI Taxonomy" id="652676"/>
    <lineage>
        <taxon>unclassified sequences</taxon>
        <taxon>metagenomes</taxon>
        <taxon>ecological metagenomes</taxon>
    </lineage>
</organism>
<dbReference type="GO" id="GO:0030621">
    <property type="term" value="F:U4 snRNA binding"/>
    <property type="evidence" value="ECO:0007669"/>
    <property type="project" value="TreeGrafter"/>
</dbReference>
<dbReference type="EMBL" id="UOFC01000274">
    <property type="protein sequence ID" value="VAW49331.1"/>
    <property type="molecule type" value="Genomic_DNA"/>
</dbReference>
<keyword evidence="2" id="KW-0677">Repeat</keyword>
<dbReference type="SUPFAM" id="SSF50978">
    <property type="entry name" value="WD40 repeat-like"/>
    <property type="match status" value="1"/>
</dbReference>
<dbReference type="GO" id="GO:0017070">
    <property type="term" value="F:U6 snRNA binding"/>
    <property type="evidence" value="ECO:0007669"/>
    <property type="project" value="TreeGrafter"/>
</dbReference>
<accession>A0A3B0W206</accession>
<dbReference type="AlphaFoldDB" id="A0A3B0W206"/>
<dbReference type="Gene3D" id="2.130.10.10">
    <property type="entry name" value="YVTN repeat-like/Quinoprotein amine dehydrogenase"/>
    <property type="match status" value="2"/>
</dbReference>
<dbReference type="PANTHER" id="PTHR19846:SF0">
    <property type="entry name" value="PRE-MRNA PROCESSING FACTOR 4"/>
    <property type="match status" value="1"/>
</dbReference>
<dbReference type="InterPro" id="IPR015943">
    <property type="entry name" value="WD40/YVTN_repeat-like_dom_sf"/>
</dbReference>
<dbReference type="PROSITE" id="PS50294">
    <property type="entry name" value="WD_REPEATS_REGION"/>
    <property type="match status" value="1"/>
</dbReference>
<reference evidence="3" key="1">
    <citation type="submission" date="2018-06" db="EMBL/GenBank/DDBJ databases">
        <authorList>
            <person name="Zhirakovskaya E."/>
        </authorList>
    </citation>
    <scope>NUCLEOTIDE SEQUENCE</scope>
</reference>
<dbReference type="Pfam" id="PF00400">
    <property type="entry name" value="WD40"/>
    <property type="match status" value="2"/>
</dbReference>
<evidence type="ECO:0000313" key="3">
    <source>
        <dbReference type="EMBL" id="VAW49331.1"/>
    </source>
</evidence>
<dbReference type="GO" id="GO:0000398">
    <property type="term" value="P:mRNA splicing, via spliceosome"/>
    <property type="evidence" value="ECO:0007669"/>
    <property type="project" value="TreeGrafter"/>
</dbReference>
<feature type="non-terminal residue" evidence="3">
    <location>
        <position position="1"/>
    </location>
</feature>
<evidence type="ECO:0000256" key="2">
    <source>
        <dbReference type="ARBA" id="ARBA00022737"/>
    </source>
</evidence>
<dbReference type="InterPro" id="IPR001680">
    <property type="entry name" value="WD40_rpt"/>
</dbReference>
<dbReference type="GO" id="GO:0046540">
    <property type="term" value="C:U4/U6 x U5 tri-snRNP complex"/>
    <property type="evidence" value="ECO:0007669"/>
    <property type="project" value="TreeGrafter"/>
</dbReference>
<dbReference type="PROSITE" id="PS50082">
    <property type="entry name" value="WD_REPEATS_2"/>
    <property type="match status" value="2"/>
</dbReference>
<proteinExistence type="predicted"/>
<keyword evidence="1" id="KW-0853">WD repeat</keyword>
<dbReference type="PANTHER" id="PTHR19846">
    <property type="entry name" value="WD40 REPEAT PROTEIN"/>
    <property type="match status" value="1"/>
</dbReference>
<dbReference type="InterPro" id="IPR019775">
    <property type="entry name" value="WD40_repeat_CS"/>
</dbReference>
<protein>
    <submittedName>
        <fullName evidence="3">High-affnity carbon uptake protein Hat/HatR</fullName>
    </submittedName>
</protein>
<sequence length="268" mass="30418">SDSSAIEIYSTSDFTKQPFLLEVHKGFVYEVKFIGDNKLVSLGYDGIVNVYDVKSNKNILSTKLEGRAKAFDVSEDGNWLVVGTLDGRLIQLNLVTKKQKELYKNPNGLPIHDVEISSGDFFIAFAGEDSNVYLWSVQNDKIFRTLRGHTSRISDLEFSNDGNFLATAGFDNKVQLWNMFNLNNLPIQMADNFGEYAWDVAFSNDDNHLIIGSQSGKIKKWVINSEQMADELCGHIKRNMSMDEWEMYVGNNIEFRNTCISLLIEEIP</sequence>